<dbReference type="InterPro" id="IPR007112">
    <property type="entry name" value="Expansin/allergen_DPBB_dom"/>
</dbReference>
<evidence type="ECO:0000313" key="12">
    <source>
        <dbReference type="EMBL" id="RLM62098.1"/>
    </source>
</evidence>
<evidence type="ECO:0000256" key="7">
    <source>
        <dbReference type="ARBA" id="ARBA00023316"/>
    </source>
</evidence>
<dbReference type="Proteomes" id="UP000275267">
    <property type="component" value="Unassembled WGS sequence"/>
</dbReference>
<evidence type="ECO:0000256" key="8">
    <source>
        <dbReference type="RuleBase" id="RU365023"/>
    </source>
</evidence>
<sequence length="281" mass="30341">MTQGSCSSAGDSSASSALQRGSWNPFSRFLEDLARETAWAGDSGRQSSCSASPCVREKKRETDRTEEHKREGPGWIDWIQSILMDWIRALGQALSVALFDEGRSCGGCYAVRCHGSASCAPGGAPVTVTATNACPANHSKPSGNWCNPPLRHFDLSKPAFLRLVTDFRAGIVPVQYRRVPCARRGGVRVEMKGNRWWVGVLVFNVAGAGDLRAVAVRGSRDGAWADMARSWGQIWTSGDGREVGQGLSFRVVAGDGRSVELDGVVPQGWAFSQSFEGRGQF</sequence>
<dbReference type="PRINTS" id="PR01226">
    <property type="entry name" value="EXPANSIN"/>
</dbReference>
<feature type="compositionally biased region" description="Low complexity" evidence="9">
    <location>
        <begin position="1"/>
        <end position="17"/>
    </location>
</feature>
<dbReference type="STRING" id="4540.A0A3L6PQI0"/>
<protein>
    <recommendedName>
        <fullName evidence="8">Expansin</fullName>
    </recommendedName>
</protein>
<dbReference type="GO" id="GO:0005576">
    <property type="term" value="C:extracellular region"/>
    <property type="evidence" value="ECO:0007669"/>
    <property type="project" value="InterPro"/>
</dbReference>
<proteinExistence type="inferred from homology"/>
<comment type="function">
    <text evidence="8">Causes loosening and extension of plant cell walls by disrupting non-covalent bonding between cellulose microfibrils and matrix glucans. No enzymatic activity has been found.</text>
</comment>
<keyword evidence="7 8" id="KW-0961">Cell wall biogenesis/degradation</keyword>
<keyword evidence="5" id="KW-0472">Membrane</keyword>
<evidence type="ECO:0000259" key="10">
    <source>
        <dbReference type="PROSITE" id="PS50842"/>
    </source>
</evidence>
<dbReference type="PRINTS" id="PR01225">
    <property type="entry name" value="EXPANSNFAMLY"/>
</dbReference>
<dbReference type="InterPro" id="IPR009009">
    <property type="entry name" value="RlpA-like_DPBB"/>
</dbReference>
<name>A0A3L6PQI0_PANMI</name>
<dbReference type="GO" id="GO:0009664">
    <property type="term" value="P:plant-type cell wall organization"/>
    <property type="evidence" value="ECO:0007669"/>
    <property type="project" value="InterPro"/>
</dbReference>
<comment type="similarity">
    <text evidence="1 8">Belongs to the expansin family. Expansin A subfamily.</text>
</comment>
<keyword evidence="2 8" id="KW-0134">Cell wall</keyword>
<dbReference type="Gene3D" id="2.40.40.10">
    <property type="entry name" value="RlpA-like domain"/>
    <property type="match status" value="1"/>
</dbReference>
<gene>
    <name evidence="12" type="ORF">C2845_PM14G01090</name>
</gene>
<dbReference type="PROSITE" id="PS50843">
    <property type="entry name" value="EXPANSIN_CBD"/>
    <property type="match status" value="1"/>
</dbReference>
<dbReference type="Gene3D" id="2.60.40.760">
    <property type="entry name" value="Expansin, cellulose-binding-like domain"/>
    <property type="match status" value="1"/>
</dbReference>
<evidence type="ECO:0000256" key="5">
    <source>
        <dbReference type="ARBA" id="ARBA00023136"/>
    </source>
</evidence>
<feature type="domain" description="Expansin-like EG45" evidence="10">
    <location>
        <begin position="74"/>
        <end position="186"/>
    </location>
</feature>
<dbReference type="Pfam" id="PF01357">
    <property type="entry name" value="Expansin_C"/>
    <property type="match status" value="1"/>
</dbReference>
<dbReference type="GO" id="GO:0016020">
    <property type="term" value="C:membrane"/>
    <property type="evidence" value="ECO:0007669"/>
    <property type="project" value="UniProtKB-SubCell"/>
</dbReference>
<dbReference type="SMART" id="SM00837">
    <property type="entry name" value="DPBB_1"/>
    <property type="match status" value="1"/>
</dbReference>
<feature type="region of interest" description="Disordered" evidence="9">
    <location>
        <begin position="38"/>
        <end position="71"/>
    </location>
</feature>
<keyword evidence="13" id="KW-1185">Reference proteome</keyword>
<dbReference type="EMBL" id="PQIB02000016">
    <property type="protein sequence ID" value="RLM62098.1"/>
    <property type="molecule type" value="Genomic_DNA"/>
</dbReference>
<dbReference type="Pfam" id="PF03330">
    <property type="entry name" value="DPBB_1"/>
    <property type="match status" value="1"/>
</dbReference>
<feature type="compositionally biased region" description="Basic and acidic residues" evidence="9">
    <location>
        <begin position="55"/>
        <end position="71"/>
    </location>
</feature>
<evidence type="ECO:0000313" key="13">
    <source>
        <dbReference type="Proteomes" id="UP000275267"/>
    </source>
</evidence>
<evidence type="ECO:0000256" key="3">
    <source>
        <dbReference type="ARBA" id="ARBA00022525"/>
    </source>
</evidence>
<dbReference type="PROSITE" id="PS50842">
    <property type="entry name" value="EXPANSIN_EG45"/>
    <property type="match status" value="1"/>
</dbReference>
<keyword evidence="6" id="KW-0325">Glycoprotein</keyword>
<evidence type="ECO:0000256" key="1">
    <source>
        <dbReference type="ARBA" id="ARBA00005392"/>
    </source>
</evidence>
<dbReference type="InterPro" id="IPR036908">
    <property type="entry name" value="RlpA-like_sf"/>
</dbReference>
<dbReference type="InterPro" id="IPR007118">
    <property type="entry name" value="Expan_Lol_pI"/>
</dbReference>
<dbReference type="PANTHER" id="PTHR31867">
    <property type="entry name" value="EXPANSIN-A15"/>
    <property type="match status" value="1"/>
</dbReference>
<accession>A0A3L6PQI0</accession>
<comment type="caution">
    <text evidence="12">The sequence shown here is derived from an EMBL/GenBank/DDBJ whole genome shotgun (WGS) entry which is preliminary data.</text>
</comment>
<organism evidence="12 13">
    <name type="scientific">Panicum miliaceum</name>
    <name type="common">Proso millet</name>
    <name type="synonym">Broomcorn millet</name>
    <dbReference type="NCBI Taxonomy" id="4540"/>
    <lineage>
        <taxon>Eukaryota</taxon>
        <taxon>Viridiplantae</taxon>
        <taxon>Streptophyta</taxon>
        <taxon>Embryophyta</taxon>
        <taxon>Tracheophyta</taxon>
        <taxon>Spermatophyta</taxon>
        <taxon>Magnoliopsida</taxon>
        <taxon>Liliopsida</taxon>
        <taxon>Poales</taxon>
        <taxon>Poaceae</taxon>
        <taxon>PACMAD clade</taxon>
        <taxon>Panicoideae</taxon>
        <taxon>Panicodae</taxon>
        <taxon>Paniceae</taxon>
        <taxon>Panicinae</taxon>
        <taxon>Panicum</taxon>
        <taxon>Panicum sect. Panicum</taxon>
    </lineage>
</organism>
<evidence type="ECO:0000259" key="11">
    <source>
        <dbReference type="PROSITE" id="PS50843"/>
    </source>
</evidence>
<keyword evidence="3 8" id="KW-0964">Secreted</keyword>
<evidence type="ECO:0000256" key="4">
    <source>
        <dbReference type="ARBA" id="ARBA00022729"/>
    </source>
</evidence>
<feature type="region of interest" description="Disordered" evidence="9">
    <location>
        <begin position="1"/>
        <end position="20"/>
    </location>
</feature>
<feature type="domain" description="Expansin-like CBD" evidence="11">
    <location>
        <begin position="196"/>
        <end position="277"/>
    </location>
</feature>
<dbReference type="InterPro" id="IPR007117">
    <property type="entry name" value="Expansin_CBD"/>
</dbReference>
<dbReference type="OrthoDB" id="5823761at2759"/>
<dbReference type="InterPro" id="IPR036749">
    <property type="entry name" value="Expansin_CBD_sf"/>
</dbReference>
<dbReference type="SUPFAM" id="SSF50685">
    <property type="entry name" value="Barwin-like endoglucanases"/>
    <property type="match status" value="1"/>
</dbReference>
<keyword evidence="4" id="KW-0732">Signal</keyword>
<comment type="subcellular location">
    <subcellularLocation>
        <location evidence="8">Secreted</location>
        <location evidence="8">Cell wall</location>
    </subcellularLocation>
    <subcellularLocation>
        <location evidence="8">Membrane</location>
        <topology evidence="8">Peripheral membrane protein</topology>
    </subcellularLocation>
</comment>
<evidence type="ECO:0000256" key="6">
    <source>
        <dbReference type="ARBA" id="ARBA00023180"/>
    </source>
</evidence>
<evidence type="ECO:0000256" key="2">
    <source>
        <dbReference type="ARBA" id="ARBA00022512"/>
    </source>
</evidence>
<evidence type="ECO:0000256" key="9">
    <source>
        <dbReference type="SAM" id="MobiDB-lite"/>
    </source>
</evidence>
<dbReference type="AlphaFoldDB" id="A0A3L6PQI0"/>
<reference evidence="13" key="1">
    <citation type="journal article" date="2019" name="Nat. Commun.">
        <title>The genome of broomcorn millet.</title>
        <authorList>
            <person name="Zou C."/>
            <person name="Miki D."/>
            <person name="Li D."/>
            <person name="Tang Q."/>
            <person name="Xiao L."/>
            <person name="Rajput S."/>
            <person name="Deng P."/>
            <person name="Jia W."/>
            <person name="Huang R."/>
            <person name="Zhang M."/>
            <person name="Sun Y."/>
            <person name="Hu J."/>
            <person name="Fu X."/>
            <person name="Schnable P.S."/>
            <person name="Li F."/>
            <person name="Zhang H."/>
            <person name="Feng B."/>
            <person name="Zhu X."/>
            <person name="Liu R."/>
            <person name="Schnable J.C."/>
            <person name="Zhu J.-K."/>
            <person name="Zhang H."/>
        </authorList>
    </citation>
    <scope>NUCLEOTIDE SEQUENCE [LARGE SCALE GENOMIC DNA]</scope>
</reference>
<dbReference type="InterPro" id="IPR002963">
    <property type="entry name" value="Expansin"/>
</dbReference>
<dbReference type="SUPFAM" id="SSF49590">
    <property type="entry name" value="PHL pollen allergen"/>
    <property type="match status" value="1"/>
</dbReference>